<dbReference type="PANTHER" id="PTHR43792">
    <property type="entry name" value="GNAT FAMILY, PUTATIVE (AFU_ORTHOLOGUE AFUA_3G00765)-RELATED-RELATED"/>
    <property type="match status" value="1"/>
</dbReference>
<feature type="domain" description="N-acetyltransferase" evidence="1">
    <location>
        <begin position="23"/>
        <end position="173"/>
    </location>
</feature>
<reference evidence="2 3" key="1">
    <citation type="submission" date="2018-12" db="EMBL/GenBank/DDBJ databases">
        <title>Complete genome sequencing of Tabrizicola sp. K13M18.</title>
        <authorList>
            <person name="Bae J.-W."/>
        </authorList>
    </citation>
    <scope>NUCLEOTIDE SEQUENCE [LARGE SCALE GENOMIC DNA]</scope>
    <source>
        <strain evidence="2 3">K13M18</strain>
    </source>
</reference>
<accession>A0A3S8U7M0</accession>
<dbReference type="InterPro" id="IPR000182">
    <property type="entry name" value="GNAT_dom"/>
</dbReference>
<proteinExistence type="predicted"/>
<dbReference type="InterPro" id="IPR051531">
    <property type="entry name" value="N-acetyltransferase"/>
</dbReference>
<dbReference type="EMBL" id="CP034328">
    <property type="protein sequence ID" value="AZL59646.1"/>
    <property type="molecule type" value="Genomic_DNA"/>
</dbReference>
<dbReference type="Pfam" id="PF13302">
    <property type="entry name" value="Acetyltransf_3"/>
    <property type="match status" value="1"/>
</dbReference>
<dbReference type="RefSeq" id="WP_125325841.1">
    <property type="nucleotide sequence ID" value="NZ_CP034328.1"/>
</dbReference>
<dbReference type="PANTHER" id="PTHR43792:SF16">
    <property type="entry name" value="N-ACETYLTRANSFERASE DOMAIN-CONTAINING PROTEIN"/>
    <property type="match status" value="1"/>
</dbReference>
<dbReference type="OrthoDB" id="6293260at2"/>
<gene>
    <name evidence="2" type="ORF">EI545_12875</name>
</gene>
<sequence>MIQRPQHIAYPSAPVLSTARLVLRMPRFDDFAHRLAFYASDRSVWEGGPFTPDQAWRIFASEVGQWPLMGFGPFSVDLDGTYVGEVGIYQPQGYPEPELGWFVVDGAEGKGIASEAAQAVMVWARGAFGWDHIDNYIDPGNARSIALGLRLGGVIVDAPGVDPTDVVIRHDLRAAA</sequence>
<dbReference type="Proteomes" id="UP000282002">
    <property type="component" value="Chromosome"/>
</dbReference>
<dbReference type="SUPFAM" id="SSF55729">
    <property type="entry name" value="Acyl-CoA N-acyltransferases (Nat)"/>
    <property type="match status" value="1"/>
</dbReference>
<dbReference type="InterPro" id="IPR016181">
    <property type="entry name" value="Acyl_CoA_acyltransferase"/>
</dbReference>
<dbReference type="AlphaFoldDB" id="A0A3S8U7M0"/>
<dbReference type="PROSITE" id="PS51186">
    <property type="entry name" value="GNAT"/>
    <property type="match status" value="1"/>
</dbReference>
<keyword evidence="3" id="KW-1185">Reference proteome</keyword>
<protein>
    <submittedName>
        <fullName evidence="2">N-acetyltransferase</fullName>
    </submittedName>
</protein>
<dbReference type="KEGG" id="taw:EI545_12875"/>
<dbReference type="GO" id="GO:0016747">
    <property type="term" value="F:acyltransferase activity, transferring groups other than amino-acyl groups"/>
    <property type="evidence" value="ECO:0007669"/>
    <property type="project" value="InterPro"/>
</dbReference>
<dbReference type="Gene3D" id="3.40.630.30">
    <property type="match status" value="1"/>
</dbReference>
<evidence type="ECO:0000259" key="1">
    <source>
        <dbReference type="PROSITE" id="PS51186"/>
    </source>
</evidence>
<organism evidence="2 3">
    <name type="scientific">Tabrizicola piscis</name>
    <dbReference type="NCBI Taxonomy" id="2494374"/>
    <lineage>
        <taxon>Bacteria</taxon>
        <taxon>Pseudomonadati</taxon>
        <taxon>Pseudomonadota</taxon>
        <taxon>Alphaproteobacteria</taxon>
        <taxon>Rhodobacterales</taxon>
        <taxon>Paracoccaceae</taxon>
        <taxon>Tabrizicola</taxon>
    </lineage>
</organism>
<keyword evidence="2" id="KW-0808">Transferase</keyword>
<evidence type="ECO:0000313" key="3">
    <source>
        <dbReference type="Proteomes" id="UP000282002"/>
    </source>
</evidence>
<name>A0A3S8U7M0_9RHOB</name>
<evidence type="ECO:0000313" key="2">
    <source>
        <dbReference type="EMBL" id="AZL59646.1"/>
    </source>
</evidence>